<reference evidence="1" key="2">
    <citation type="journal article" date="2015" name="Data Brief">
        <title>Shoot transcriptome of the giant reed, Arundo donax.</title>
        <authorList>
            <person name="Barrero R.A."/>
            <person name="Guerrero F.D."/>
            <person name="Moolhuijzen P."/>
            <person name="Goolsby J.A."/>
            <person name="Tidwell J."/>
            <person name="Bellgard S.E."/>
            <person name="Bellgard M.I."/>
        </authorList>
    </citation>
    <scope>NUCLEOTIDE SEQUENCE</scope>
    <source>
        <tissue evidence="1">Shoot tissue taken approximately 20 cm above the soil surface</tissue>
    </source>
</reference>
<dbReference type="EMBL" id="GBRH01251989">
    <property type="protein sequence ID" value="JAD45906.1"/>
    <property type="molecule type" value="Transcribed_RNA"/>
</dbReference>
<organism evidence="1">
    <name type="scientific">Arundo donax</name>
    <name type="common">Giant reed</name>
    <name type="synonym">Donax arundinaceus</name>
    <dbReference type="NCBI Taxonomy" id="35708"/>
    <lineage>
        <taxon>Eukaryota</taxon>
        <taxon>Viridiplantae</taxon>
        <taxon>Streptophyta</taxon>
        <taxon>Embryophyta</taxon>
        <taxon>Tracheophyta</taxon>
        <taxon>Spermatophyta</taxon>
        <taxon>Magnoliopsida</taxon>
        <taxon>Liliopsida</taxon>
        <taxon>Poales</taxon>
        <taxon>Poaceae</taxon>
        <taxon>PACMAD clade</taxon>
        <taxon>Arundinoideae</taxon>
        <taxon>Arundineae</taxon>
        <taxon>Arundo</taxon>
    </lineage>
</organism>
<proteinExistence type="predicted"/>
<sequence length="30" mass="3656">MFSLYMCTWVQIERHHKSLKGLLNLLRSHN</sequence>
<name>A0A0A9A485_ARUDO</name>
<accession>A0A0A9A485</accession>
<protein>
    <submittedName>
        <fullName evidence="1">Uncharacterized protein</fullName>
    </submittedName>
</protein>
<reference evidence="1" key="1">
    <citation type="submission" date="2014-09" db="EMBL/GenBank/DDBJ databases">
        <authorList>
            <person name="Magalhaes I.L.F."/>
            <person name="Oliveira U."/>
            <person name="Santos F.R."/>
            <person name="Vidigal T.H.D.A."/>
            <person name="Brescovit A.D."/>
            <person name="Santos A.J."/>
        </authorList>
    </citation>
    <scope>NUCLEOTIDE SEQUENCE</scope>
    <source>
        <tissue evidence="1">Shoot tissue taken approximately 20 cm above the soil surface</tissue>
    </source>
</reference>
<dbReference type="AlphaFoldDB" id="A0A0A9A485"/>
<evidence type="ECO:0000313" key="1">
    <source>
        <dbReference type="EMBL" id="JAD45906.1"/>
    </source>
</evidence>